<feature type="region of interest" description="Disordered" evidence="4">
    <location>
        <begin position="473"/>
        <end position="526"/>
    </location>
</feature>
<comment type="similarity">
    <text evidence="1">Belongs to the thiolase-like superfamily. Thiolase family.</text>
</comment>
<dbReference type="Gene3D" id="3.40.47.10">
    <property type="match status" value="1"/>
</dbReference>
<proteinExistence type="inferred from homology"/>
<feature type="compositionally biased region" description="Low complexity" evidence="4">
    <location>
        <begin position="546"/>
        <end position="559"/>
    </location>
</feature>
<dbReference type="EMBL" id="JAHFXF010001792">
    <property type="protein sequence ID" value="KAG9663054.1"/>
    <property type="molecule type" value="Genomic_DNA"/>
</dbReference>
<dbReference type="GO" id="GO:0009966">
    <property type="term" value="P:regulation of signal transduction"/>
    <property type="evidence" value="ECO:0007669"/>
    <property type="project" value="InterPro"/>
</dbReference>
<feature type="domain" description="Thiolase-like protein type 1 additional C-terminal" evidence="5">
    <location>
        <begin position="420"/>
        <end position="463"/>
    </location>
</feature>
<evidence type="ECO:0000259" key="5">
    <source>
        <dbReference type="Pfam" id="PF18313"/>
    </source>
</evidence>
<dbReference type="Gene3D" id="2.40.50.840">
    <property type="match status" value="1"/>
</dbReference>
<dbReference type="Proteomes" id="UP000779574">
    <property type="component" value="Unassembled WGS sequence"/>
</dbReference>
<feature type="compositionally biased region" description="Basic and acidic residues" evidence="4">
    <location>
        <begin position="567"/>
        <end position="579"/>
    </location>
</feature>
<dbReference type="PANTHER" id="PTHR18919:SF139">
    <property type="entry name" value="THIOLASE-LIKE PROTEIN TYPE 1 ADDITIONAL C-TERMINAL DOMAIN-CONTAINING PROTEIN"/>
    <property type="match status" value="1"/>
</dbReference>
<reference evidence="6" key="1">
    <citation type="journal article" date="2021" name="J Fungi (Basel)">
        <title>Virulence traits and population genomics of the black yeast Aureobasidium melanogenum.</title>
        <authorList>
            <person name="Cernosa A."/>
            <person name="Sun X."/>
            <person name="Gostincar C."/>
            <person name="Fang C."/>
            <person name="Gunde-Cimerman N."/>
            <person name="Song Z."/>
        </authorList>
    </citation>
    <scope>NUCLEOTIDE SEQUENCE</scope>
    <source>
        <strain evidence="6">EXF-9911</strain>
    </source>
</reference>
<gene>
    <name evidence="6" type="ORF">KCU76_g18975</name>
</gene>
<dbReference type="AlphaFoldDB" id="A0A9P8DXM1"/>
<feature type="compositionally biased region" description="Basic and acidic residues" evidence="4">
    <location>
        <begin position="635"/>
        <end position="648"/>
    </location>
</feature>
<feature type="compositionally biased region" description="Basic and acidic residues" evidence="4">
    <location>
        <begin position="661"/>
        <end position="675"/>
    </location>
</feature>
<feature type="compositionally biased region" description="Basic and acidic residues" evidence="4">
    <location>
        <begin position="683"/>
        <end position="702"/>
    </location>
</feature>
<feature type="region of interest" description="Disordered" evidence="4">
    <location>
        <begin position="539"/>
        <end position="579"/>
    </location>
</feature>
<dbReference type="SUPFAM" id="SSF53901">
    <property type="entry name" value="Thiolase-like"/>
    <property type="match status" value="1"/>
</dbReference>
<evidence type="ECO:0000256" key="2">
    <source>
        <dbReference type="ARBA" id="ARBA00022679"/>
    </source>
</evidence>
<keyword evidence="3" id="KW-0012">Acyltransferase</keyword>
<sequence length="733" mass="80307">MSETPILVGVGDIINRHLAVHHAAEPAELMLDAISIALQDTGLSSQVIATLKSRIDSIDVVRTWTWPYPDLPGLLAEKLGARPNHSHCSPHAGNQPAKLVDEAARRIANGETRMAVVTGGEALASLAACAKAGAMPPPNWTPVDKPVTQVFAPSMSEMARGIGAKHMIGAPIQVYPLFENGLRAQRGQSLEDNNTESAKLYAEFAQVANKNPLAWSFPRTAETEETIGRVSSKNRMICFPYPLLMNAFNTINLAGAVILTSVPYARELGIAKNRWIYVLGGAGTQDSDNFWERPNFHSSPAISRTLDTGLEACGLSKTDIDMFDFYSCFPIVPKLACLHLGLDMLQPEKPITLLGGLTSFGGAGNNYSMHAITVMTRKLRAGNGTHGLVLANGGVLTYQHVICLSSRPRADGQHYPACNPLPSRLEDNTVPTIDETAEGEAIIETYTVDFDRKNEPSLGHILAPPSTAIMTATGSSPEVPKRPKGILKNNSSYMGEHSSHGPSSPTNTHAAIHTDSLGNPDRPPMNREMSEKEVVQMNTEINAGGRRNSSNPRSSISRRQSAADGSHQGEHPSPRLKWDEGNLFLNESQMGGKMKIDEPKTPYVGRYDPDEDEEPLNINPDDLMVDELDKAKVLEGDAPQKRKPREVDIPDLDIGEPEQDTIERRHSDSEKRVIVDPDQMDIDGARHGETPDNIPQEEREKHEKFENMRKKHYEMHNIKNLLGHGAEELDDDE</sequence>
<protein>
    <recommendedName>
        <fullName evidence="5">Thiolase-like protein type 1 additional C-terminal domain-containing protein</fullName>
    </recommendedName>
</protein>
<evidence type="ECO:0000313" key="6">
    <source>
        <dbReference type="EMBL" id="KAG9663054.1"/>
    </source>
</evidence>
<accession>A0A9P8DXM1</accession>
<comment type="caution">
    <text evidence="6">The sequence shown here is derived from an EMBL/GenBank/DDBJ whole genome shotgun (WGS) entry which is preliminary data.</text>
</comment>
<dbReference type="Gene3D" id="6.10.250.1050">
    <property type="match status" value="1"/>
</dbReference>
<organism evidence="6 7">
    <name type="scientific">Aureobasidium melanogenum</name>
    <name type="common">Aureobasidium pullulans var. melanogenum</name>
    <dbReference type="NCBI Taxonomy" id="46634"/>
    <lineage>
        <taxon>Eukaryota</taxon>
        <taxon>Fungi</taxon>
        <taxon>Dikarya</taxon>
        <taxon>Ascomycota</taxon>
        <taxon>Pezizomycotina</taxon>
        <taxon>Dothideomycetes</taxon>
        <taxon>Dothideomycetidae</taxon>
        <taxon>Dothideales</taxon>
        <taxon>Saccotheciaceae</taxon>
        <taxon>Aureobasidium</taxon>
    </lineage>
</organism>
<evidence type="ECO:0000313" key="7">
    <source>
        <dbReference type="Proteomes" id="UP000779574"/>
    </source>
</evidence>
<feature type="non-terminal residue" evidence="6">
    <location>
        <position position="1"/>
    </location>
</feature>
<reference evidence="6" key="2">
    <citation type="submission" date="2021-08" db="EMBL/GenBank/DDBJ databases">
        <authorList>
            <person name="Gostincar C."/>
            <person name="Sun X."/>
            <person name="Song Z."/>
            <person name="Gunde-Cimerman N."/>
        </authorList>
    </citation>
    <scope>NUCLEOTIDE SEQUENCE</scope>
    <source>
        <strain evidence="6">EXF-9911</strain>
    </source>
</reference>
<feature type="region of interest" description="Disordered" evidence="4">
    <location>
        <begin position="635"/>
        <end position="702"/>
    </location>
</feature>
<dbReference type="InterPro" id="IPR040771">
    <property type="entry name" value="TLP1_add_C"/>
</dbReference>
<feature type="compositionally biased region" description="Polar residues" evidence="4">
    <location>
        <begin position="500"/>
        <end position="509"/>
    </location>
</feature>
<dbReference type="InterPro" id="IPR007062">
    <property type="entry name" value="PPI-2"/>
</dbReference>
<dbReference type="OrthoDB" id="435240at2759"/>
<evidence type="ECO:0000256" key="1">
    <source>
        <dbReference type="ARBA" id="ARBA00010982"/>
    </source>
</evidence>
<dbReference type="InterPro" id="IPR016039">
    <property type="entry name" value="Thiolase-like"/>
</dbReference>
<dbReference type="Pfam" id="PF04979">
    <property type="entry name" value="IPP-2"/>
    <property type="match status" value="1"/>
</dbReference>
<dbReference type="GO" id="GO:0004864">
    <property type="term" value="F:protein phosphatase inhibitor activity"/>
    <property type="evidence" value="ECO:0007669"/>
    <property type="project" value="InterPro"/>
</dbReference>
<evidence type="ECO:0000256" key="3">
    <source>
        <dbReference type="ARBA" id="ARBA00023315"/>
    </source>
</evidence>
<dbReference type="GO" id="GO:0016746">
    <property type="term" value="F:acyltransferase activity"/>
    <property type="evidence" value="ECO:0007669"/>
    <property type="project" value="UniProtKB-KW"/>
</dbReference>
<feature type="compositionally biased region" description="Acidic residues" evidence="4">
    <location>
        <begin position="649"/>
        <end position="660"/>
    </location>
</feature>
<keyword evidence="2" id="KW-0808">Transferase</keyword>
<dbReference type="Pfam" id="PF18313">
    <property type="entry name" value="TLP1_add_C"/>
    <property type="match status" value="1"/>
</dbReference>
<name>A0A9P8DXM1_AURME</name>
<dbReference type="PANTHER" id="PTHR18919">
    <property type="entry name" value="ACETYL-COA C-ACYLTRANSFERASE"/>
    <property type="match status" value="1"/>
</dbReference>
<evidence type="ECO:0000256" key="4">
    <source>
        <dbReference type="SAM" id="MobiDB-lite"/>
    </source>
</evidence>